<dbReference type="AlphaFoldDB" id="A0A0F5JSP9"/>
<proteinExistence type="predicted"/>
<dbReference type="PANTHER" id="PTHR36449:SF1">
    <property type="entry name" value="ACETYLTRANSFERASE"/>
    <property type="match status" value="1"/>
</dbReference>
<keyword evidence="1" id="KW-0678">Repressor</keyword>
<dbReference type="Proteomes" id="UP000033618">
    <property type="component" value="Unassembled WGS sequence"/>
</dbReference>
<feature type="domain" description="N-acetyltransferase" evidence="6">
    <location>
        <begin position="4"/>
        <end position="160"/>
    </location>
</feature>
<keyword evidence="2" id="KW-1277">Toxin-antitoxin system</keyword>
<evidence type="ECO:0000256" key="2">
    <source>
        <dbReference type="ARBA" id="ARBA00022649"/>
    </source>
</evidence>
<accession>A0A0F5JSP9</accession>
<dbReference type="RefSeq" id="WP_046154621.1">
    <property type="nucleotide sequence ID" value="NZ_CADFGU010000008.1"/>
</dbReference>
<evidence type="ECO:0000256" key="5">
    <source>
        <dbReference type="ARBA" id="ARBA00049880"/>
    </source>
</evidence>
<evidence type="ECO:0000313" key="8">
    <source>
        <dbReference type="Proteomes" id="UP000033618"/>
    </source>
</evidence>
<dbReference type="PATRIC" id="fig|28092.6.peg.6374"/>
<evidence type="ECO:0000256" key="3">
    <source>
        <dbReference type="ARBA" id="ARBA00022679"/>
    </source>
</evidence>
<dbReference type="InterPro" id="IPR016181">
    <property type="entry name" value="Acyl_CoA_acyltransferase"/>
</dbReference>
<evidence type="ECO:0000256" key="1">
    <source>
        <dbReference type="ARBA" id="ARBA00022491"/>
    </source>
</evidence>
<evidence type="ECO:0000313" key="7">
    <source>
        <dbReference type="EMBL" id="KKB60828.1"/>
    </source>
</evidence>
<dbReference type="PROSITE" id="PS51186">
    <property type="entry name" value="GNAT"/>
    <property type="match status" value="1"/>
</dbReference>
<reference evidence="7 8" key="1">
    <citation type="submission" date="2015-03" db="EMBL/GenBank/DDBJ databases">
        <title>Draft Genome Sequence of Burkholderia andropogonis type strain ICMP2807, isolated from Sorghum bicolor.</title>
        <authorList>
            <person name="Lopes-Santos L."/>
            <person name="Castro D.B."/>
            <person name="Ottoboni L.M."/>
            <person name="Park D."/>
            <person name="Weirc B.S."/>
            <person name="Destefano S.A."/>
        </authorList>
    </citation>
    <scope>NUCLEOTIDE SEQUENCE [LARGE SCALE GENOMIC DNA]</scope>
    <source>
        <strain evidence="7 8">ICMP2807</strain>
    </source>
</reference>
<sequence>MSDAPFRLAPLNATHDRATFLSDAEPLNRYLREQVSQDIRRRVAACFVALTDKQRIAGYYTLASGSLLLSELPTSTGKKLPRYPTVPAVRMGRLAVDKSFTGQGLGGALLADALDRAARSEIAAFALMVDAKDDTATAFYRHHGFIPLPDSPCTLFLPLATVRRS</sequence>
<protein>
    <submittedName>
        <fullName evidence="7">GCN5 family acetyltransferase</fullName>
    </submittedName>
</protein>
<dbReference type="InterPro" id="IPR000182">
    <property type="entry name" value="GNAT_dom"/>
</dbReference>
<dbReference type="GO" id="GO:0016747">
    <property type="term" value="F:acyltransferase activity, transferring groups other than amino-acyl groups"/>
    <property type="evidence" value="ECO:0007669"/>
    <property type="project" value="InterPro"/>
</dbReference>
<dbReference type="EMBL" id="LAQU01000176">
    <property type="protein sequence ID" value="KKB60828.1"/>
    <property type="molecule type" value="Genomic_DNA"/>
</dbReference>
<keyword evidence="8" id="KW-1185">Reference proteome</keyword>
<dbReference type="CDD" id="cd04301">
    <property type="entry name" value="NAT_SF"/>
    <property type="match status" value="1"/>
</dbReference>
<name>A0A0F5JSP9_9BURK</name>
<dbReference type="Gene3D" id="3.40.630.30">
    <property type="match status" value="1"/>
</dbReference>
<comment type="caution">
    <text evidence="7">The sequence shown here is derived from an EMBL/GenBank/DDBJ whole genome shotgun (WGS) entry which is preliminary data.</text>
</comment>
<dbReference type="PANTHER" id="PTHR36449">
    <property type="entry name" value="ACETYLTRANSFERASE-RELATED"/>
    <property type="match status" value="1"/>
</dbReference>
<evidence type="ECO:0000259" key="6">
    <source>
        <dbReference type="PROSITE" id="PS51186"/>
    </source>
</evidence>
<dbReference type="Pfam" id="PF13673">
    <property type="entry name" value="Acetyltransf_10"/>
    <property type="match status" value="1"/>
</dbReference>
<dbReference type="OrthoDB" id="9799147at2"/>
<keyword evidence="3 7" id="KW-0808">Transferase</keyword>
<evidence type="ECO:0000256" key="4">
    <source>
        <dbReference type="ARBA" id="ARBA00023315"/>
    </source>
</evidence>
<gene>
    <name evidence="7" type="ORF">WM40_26920</name>
</gene>
<dbReference type="SUPFAM" id="SSF55729">
    <property type="entry name" value="Acyl-CoA N-acyltransferases (Nat)"/>
    <property type="match status" value="1"/>
</dbReference>
<organism evidence="7 8">
    <name type="scientific">Robbsia andropogonis</name>
    <dbReference type="NCBI Taxonomy" id="28092"/>
    <lineage>
        <taxon>Bacteria</taxon>
        <taxon>Pseudomonadati</taxon>
        <taxon>Pseudomonadota</taxon>
        <taxon>Betaproteobacteria</taxon>
        <taxon>Burkholderiales</taxon>
        <taxon>Burkholderiaceae</taxon>
        <taxon>Robbsia</taxon>
    </lineage>
</organism>
<keyword evidence="4" id="KW-0012">Acyltransferase</keyword>
<dbReference type="STRING" id="28092.WM40_26920"/>
<comment type="catalytic activity">
    <reaction evidence="5">
        <text>glycyl-tRNA(Gly) + acetyl-CoA = N-acetylglycyl-tRNA(Gly) + CoA + H(+)</text>
        <dbReference type="Rhea" id="RHEA:81867"/>
        <dbReference type="Rhea" id="RHEA-COMP:9683"/>
        <dbReference type="Rhea" id="RHEA-COMP:19766"/>
        <dbReference type="ChEBI" id="CHEBI:15378"/>
        <dbReference type="ChEBI" id="CHEBI:57287"/>
        <dbReference type="ChEBI" id="CHEBI:57288"/>
        <dbReference type="ChEBI" id="CHEBI:78522"/>
        <dbReference type="ChEBI" id="CHEBI:232036"/>
    </reaction>
</comment>